<evidence type="ECO:0000313" key="2">
    <source>
        <dbReference type="EMBL" id="CAK0910691.1"/>
    </source>
</evidence>
<reference evidence="2" key="1">
    <citation type="submission" date="2023-10" db="EMBL/GenBank/DDBJ databases">
        <authorList>
            <person name="Chen Y."/>
            <person name="Shah S."/>
            <person name="Dougan E. K."/>
            <person name="Thang M."/>
            <person name="Chan C."/>
        </authorList>
    </citation>
    <scope>NUCLEOTIDE SEQUENCE [LARGE SCALE GENOMIC DNA]</scope>
</reference>
<feature type="non-terminal residue" evidence="2">
    <location>
        <position position="1"/>
    </location>
</feature>
<dbReference type="Proteomes" id="UP001189429">
    <property type="component" value="Unassembled WGS sequence"/>
</dbReference>
<name>A0ABN9YHV2_9DINO</name>
<dbReference type="EMBL" id="CAUYUJ010022447">
    <property type="protein sequence ID" value="CAK0910691.1"/>
    <property type="molecule type" value="Genomic_DNA"/>
</dbReference>
<evidence type="ECO:0000313" key="3">
    <source>
        <dbReference type="Proteomes" id="UP001189429"/>
    </source>
</evidence>
<organism evidence="2 3">
    <name type="scientific">Prorocentrum cordatum</name>
    <dbReference type="NCBI Taxonomy" id="2364126"/>
    <lineage>
        <taxon>Eukaryota</taxon>
        <taxon>Sar</taxon>
        <taxon>Alveolata</taxon>
        <taxon>Dinophyceae</taxon>
        <taxon>Prorocentrales</taxon>
        <taxon>Prorocentraceae</taxon>
        <taxon>Prorocentrum</taxon>
    </lineage>
</organism>
<comment type="caution">
    <text evidence="2">The sequence shown here is derived from an EMBL/GenBank/DDBJ whole genome shotgun (WGS) entry which is preliminary data.</text>
</comment>
<accession>A0ABN9YHV2</accession>
<feature type="non-terminal residue" evidence="2">
    <location>
        <position position="164"/>
    </location>
</feature>
<keyword evidence="3" id="KW-1185">Reference proteome</keyword>
<feature type="region of interest" description="Disordered" evidence="1">
    <location>
        <begin position="1"/>
        <end position="64"/>
    </location>
</feature>
<gene>
    <name evidence="2" type="ORF">PCOR1329_LOCUS84808</name>
</gene>
<evidence type="ECO:0000256" key="1">
    <source>
        <dbReference type="SAM" id="MobiDB-lite"/>
    </source>
</evidence>
<proteinExistence type="predicted"/>
<feature type="compositionally biased region" description="Basic residues" evidence="1">
    <location>
        <begin position="44"/>
        <end position="56"/>
    </location>
</feature>
<sequence>AGHGADELVGAARVLHAPGAGERSLGPRPAAGGGRRQRPTGQRRAQHARCHGRGLRRPPIGVPGSGALDGGVVVCEALRVQEGRSDRDTTDTLSSSLPFHIEGLREALACLTQPTFCGSQALPSDVRDSLTFRVLPISPSINGTRASSIDQGSVGACRGTKKRR</sequence>
<feature type="region of interest" description="Disordered" evidence="1">
    <location>
        <begin position="143"/>
        <end position="164"/>
    </location>
</feature>
<protein>
    <submittedName>
        <fullName evidence="2">Uncharacterized protein</fullName>
    </submittedName>
</protein>